<keyword evidence="2" id="KW-1185">Reference proteome</keyword>
<accession>A0ACC2SXV2</accession>
<dbReference type="EMBL" id="QTSX02004273">
    <property type="protein sequence ID" value="KAJ9066932.1"/>
    <property type="molecule type" value="Genomic_DNA"/>
</dbReference>
<evidence type="ECO:0000313" key="1">
    <source>
        <dbReference type="EMBL" id="KAJ9066932.1"/>
    </source>
</evidence>
<reference evidence="1" key="1">
    <citation type="submission" date="2022-04" db="EMBL/GenBank/DDBJ databases">
        <title>Genome of the entomopathogenic fungus Entomophthora muscae.</title>
        <authorList>
            <person name="Elya C."/>
            <person name="Lovett B.R."/>
            <person name="Lee E."/>
            <person name="Macias A.M."/>
            <person name="Hajek A.E."/>
            <person name="De Bivort B.L."/>
            <person name="Kasson M.T."/>
            <person name="De Fine Licht H.H."/>
            <person name="Stajich J.E."/>
        </authorList>
    </citation>
    <scope>NUCLEOTIDE SEQUENCE</scope>
    <source>
        <strain evidence="1">Berkeley</strain>
    </source>
</reference>
<sequence>MCVSYEIMDRVSIRFTLAISIVDVLQALIFLFLIKYKEDGAICSGIGFSSFYLTLTYLFLNAAVALNLQLVFVHGIVFDKEWLMWTVSLGFPLLLLAPPLFAGRFGLTYEGGVCDIRDPKSYETYAYLFSCFTVWGFLAIIYCTIAVVMVNMQLYKKKTVIDSIIQTKRCASADILCDNLVLKKKILKLINRVSMYCIIPIITQLWFLIVCLMLYHEEIPVTLRLFSIVGTDIPGILNLVVLLLDPAFAAAFEAILRNRNIKVPRFLDSRLPTEKLPPPPCLLPDPVLPGNIEEVGYFVPLPRISPAVHSITPEPSTRCFPANFLSCFRPHATEEDSRLQTENPLMALLSPFATPSDYQCTREATSFIKRI</sequence>
<dbReference type="Proteomes" id="UP001165960">
    <property type="component" value="Unassembled WGS sequence"/>
</dbReference>
<evidence type="ECO:0000313" key="2">
    <source>
        <dbReference type="Proteomes" id="UP001165960"/>
    </source>
</evidence>
<gene>
    <name evidence="1" type="ORF">DSO57_1005008</name>
</gene>
<comment type="caution">
    <text evidence="1">The sequence shown here is derived from an EMBL/GenBank/DDBJ whole genome shotgun (WGS) entry which is preliminary data.</text>
</comment>
<proteinExistence type="predicted"/>
<name>A0ACC2SXV2_9FUNG</name>
<organism evidence="1 2">
    <name type="scientific">Entomophthora muscae</name>
    <dbReference type="NCBI Taxonomy" id="34485"/>
    <lineage>
        <taxon>Eukaryota</taxon>
        <taxon>Fungi</taxon>
        <taxon>Fungi incertae sedis</taxon>
        <taxon>Zoopagomycota</taxon>
        <taxon>Entomophthoromycotina</taxon>
        <taxon>Entomophthoromycetes</taxon>
        <taxon>Entomophthorales</taxon>
        <taxon>Entomophthoraceae</taxon>
        <taxon>Entomophthora</taxon>
    </lineage>
</organism>
<protein>
    <submittedName>
        <fullName evidence="1">Uncharacterized protein</fullName>
    </submittedName>
</protein>